<protein>
    <submittedName>
        <fullName evidence="1">Uncharacterized protein</fullName>
    </submittedName>
</protein>
<organism evidence="1">
    <name type="scientific">Rhizophora mucronata</name>
    <name type="common">Asiatic mangrove</name>
    <dbReference type="NCBI Taxonomy" id="61149"/>
    <lineage>
        <taxon>Eukaryota</taxon>
        <taxon>Viridiplantae</taxon>
        <taxon>Streptophyta</taxon>
        <taxon>Embryophyta</taxon>
        <taxon>Tracheophyta</taxon>
        <taxon>Spermatophyta</taxon>
        <taxon>Magnoliopsida</taxon>
        <taxon>eudicotyledons</taxon>
        <taxon>Gunneridae</taxon>
        <taxon>Pentapetalae</taxon>
        <taxon>rosids</taxon>
        <taxon>fabids</taxon>
        <taxon>Malpighiales</taxon>
        <taxon>Rhizophoraceae</taxon>
        <taxon>Rhizophora</taxon>
    </lineage>
</organism>
<dbReference type="AlphaFoldDB" id="A0A2P2M4Z7"/>
<name>A0A2P2M4Z7_RHIMU</name>
<proteinExistence type="predicted"/>
<sequence>MFSGLGFVDCRNPACYLIFGYITSQFLNGKLLLVCDTRLKYLSFTCVYNFLVHA</sequence>
<dbReference type="EMBL" id="GGEC01044822">
    <property type="protein sequence ID" value="MBX25306.1"/>
    <property type="molecule type" value="Transcribed_RNA"/>
</dbReference>
<accession>A0A2P2M4Z7</accession>
<reference evidence="1" key="1">
    <citation type="submission" date="2018-02" db="EMBL/GenBank/DDBJ databases">
        <title>Rhizophora mucronata_Transcriptome.</title>
        <authorList>
            <person name="Meera S.P."/>
            <person name="Sreeshan A."/>
            <person name="Augustine A."/>
        </authorList>
    </citation>
    <scope>NUCLEOTIDE SEQUENCE</scope>
    <source>
        <tissue evidence="1">Leaf</tissue>
    </source>
</reference>
<evidence type="ECO:0000313" key="1">
    <source>
        <dbReference type="EMBL" id="MBX25306.1"/>
    </source>
</evidence>